<evidence type="ECO:0000313" key="2">
    <source>
        <dbReference type="EMBL" id="TDL10487.1"/>
    </source>
</evidence>
<evidence type="ECO:0000313" key="3">
    <source>
        <dbReference type="Proteomes" id="UP000294952"/>
    </source>
</evidence>
<dbReference type="EMBL" id="SDLP01000002">
    <property type="protein sequence ID" value="TDL10487.1"/>
    <property type="molecule type" value="Genomic_DNA"/>
</dbReference>
<sequence>MTSARWHTPAIRLLGAAILGLVAGLGAAVEFGRFAILIGWDVLALTYLVWTWSVLWPFDAEQTASHAEIEEPGRRTVFVLVLVGALASLVGVGLLLANARPERLGAVAPYVAVGSVVVSWFAVHTLFALTYAKIYFREKPVGGIDFNTSEPPRYSDFAYVAYAVGMSFAISDTNLTSSRMRATALKHGLLSYLFGSVIVASVVNLIAGGL</sequence>
<reference evidence="2 3" key="1">
    <citation type="submission" date="2019-01" db="EMBL/GenBank/DDBJ databases">
        <title>High-quality-draft genome sequences of five non-tuberculosis mycobacteriaceae isolated from a nosocomial environment.</title>
        <authorList>
            <person name="Tiago I."/>
            <person name="Alarico S."/>
            <person name="Pereira S.G."/>
            <person name="Coelho C."/>
            <person name="Maranha A."/>
            <person name="Empadinhas N."/>
        </authorList>
    </citation>
    <scope>NUCLEOTIDE SEQUENCE [LARGE SCALE GENOMIC DNA]</scope>
    <source>
        <strain evidence="2 3">22DIII</strain>
    </source>
</reference>
<comment type="caution">
    <text evidence="2">The sequence shown here is derived from an EMBL/GenBank/DDBJ whole genome shotgun (WGS) entry which is preliminary data.</text>
</comment>
<accession>A0A4R5XAH5</accession>
<feature type="transmembrane region" description="Helical" evidence="1">
    <location>
        <begin position="38"/>
        <end position="56"/>
    </location>
</feature>
<name>A0A4R5XAH5_9MYCO</name>
<dbReference type="RefSeq" id="WP_133413673.1">
    <property type="nucleotide sequence ID" value="NZ_SDLP01000002.1"/>
</dbReference>
<gene>
    <name evidence="2" type="ORF">EUA04_11410</name>
</gene>
<feature type="transmembrane region" description="Helical" evidence="1">
    <location>
        <begin position="109"/>
        <end position="129"/>
    </location>
</feature>
<feature type="transmembrane region" description="Helical" evidence="1">
    <location>
        <begin position="189"/>
        <end position="207"/>
    </location>
</feature>
<protein>
    <submittedName>
        <fullName evidence="2">DUF1345 domain-containing protein</fullName>
    </submittedName>
</protein>
<dbReference type="AlphaFoldDB" id="A0A4R5XAH5"/>
<keyword evidence="1" id="KW-0472">Membrane</keyword>
<keyword evidence="1" id="KW-1133">Transmembrane helix</keyword>
<keyword evidence="1" id="KW-0812">Transmembrane</keyword>
<proteinExistence type="predicted"/>
<dbReference type="InterPro" id="IPR009781">
    <property type="entry name" value="DUF1345"/>
</dbReference>
<organism evidence="2 3">
    <name type="scientific">Mycolicibacterium obuense</name>
    <dbReference type="NCBI Taxonomy" id="1807"/>
    <lineage>
        <taxon>Bacteria</taxon>
        <taxon>Bacillati</taxon>
        <taxon>Actinomycetota</taxon>
        <taxon>Actinomycetes</taxon>
        <taxon>Mycobacteriales</taxon>
        <taxon>Mycobacteriaceae</taxon>
        <taxon>Mycolicibacterium</taxon>
    </lineage>
</organism>
<evidence type="ECO:0000256" key="1">
    <source>
        <dbReference type="SAM" id="Phobius"/>
    </source>
</evidence>
<dbReference type="Pfam" id="PF07077">
    <property type="entry name" value="DUF1345"/>
    <property type="match status" value="1"/>
</dbReference>
<dbReference type="Proteomes" id="UP000294952">
    <property type="component" value="Unassembled WGS sequence"/>
</dbReference>
<feature type="transmembrane region" description="Helical" evidence="1">
    <location>
        <begin position="77"/>
        <end position="97"/>
    </location>
</feature>